<proteinExistence type="predicted"/>
<evidence type="ECO:0000256" key="3">
    <source>
        <dbReference type="ARBA" id="ARBA00022553"/>
    </source>
</evidence>
<organism evidence="9 10">
    <name type="scientific">Pedobacter westerhofensis</name>
    <dbReference type="NCBI Taxonomy" id="425512"/>
    <lineage>
        <taxon>Bacteria</taxon>
        <taxon>Pseudomonadati</taxon>
        <taxon>Bacteroidota</taxon>
        <taxon>Sphingobacteriia</taxon>
        <taxon>Sphingobacteriales</taxon>
        <taxon>Sphingobacteriaceae</taxon>
        <taxon>Pedobacter</taxon>
    </lineage>
</organism>
<feature type="domain" description="PAC" evidence="8">
    <location>
        <begin position="258"/>
        <end position="310"/>
    </location>
</feature>
<evidence type="ECO:0000256" key="4">
    <source>
        <dbReference type="ARBA" id="ARBA00022679"/>
    </source>
</evidence>
<dbReference type="InterPro" id="IPR000014">
    <property type="entry name" value="PAS"/>
</dbReference>
<dbReference type="SUPFAM" id="SSF47384">
    <property type="entry name" value="Homodimeric domain of signal transducing histidine kinase"/>
    <property type="match status" value="1"/>
</dbReference>
<keyword evidence="10" id="KW-1185">Reference proteome</keyword>
<dbReference type="EMBL" id="FXTN01000010">
    <property type="protein sequence ID" value="SMO89932.1"/>
    <property type="molecule type" value="Genomic_DNA"/>
</dbReference>
<dbReference type="GO" id="GO:0000155">
    <property type="term" value="F:phosphorelay sensor kinase activity"/>
    <property type="evidence" value="ECO:0007669"/>
    <property type="project" value="InterPro"/>
</dbReference>
<keyword evidence="5" id="KW-0418">Kinase</keyword>
<dbReference type="PROSITE" id="PS50112">
    <property type="entry name" value="PAS"/>
    <property type="match status" value="2"/>
</dbReference>
<evidence type="ECO:0000256" key="1">
    <source>
        <dbReference type="ARBA" id="ARBA00000085"/>
    </source>
</evidence>
<dbReference type="Pfam" id="PF08447">
    <property type="entry name" value="PAS_3"/>
    <property type="match status" value="1"/>
</dbReference>
<dbReference type="NCBIfam" id="TIGR00229">
    <property type="entry name" value="sensory_box"/>
    <property type="match status" value="2"/>
</dbReference>
<keyword evidence="6" id="KW-1133">Transmembrane helix</keyword>
<accession>A0A521F151</accession>
<dbReference type="SMART" id="SM00086">
    <property type="entry name" value="PAC"/>
    <property type="match status" value="1"/>
</dbReference>
<dbReference type="Pfam" id="PF13426">
    <property type="entry name" value="PAS_9"/>
    <property type="match status" value="1"/>
</dbReference>
<feature type="domain" description="PAS" evidence="7">
    <location>
        <begin position="216"/>
        <end position="254"/>
    </location>
</feature>
<dbReference type="SMART" id="SM00091">
    <property type="entry name" value="PAS"/>
    <property type="match status" value="2"/>
</dbReference>
<dbReference type="PANTHER" id="PTHR43304">
    <property type="entry name" value="PHYTOCHROME-LIKE PROTEIN CPH1"/>
    <property type="match status" value="1"/>
</dbReference>
<feature type="domain" description="PAS" evidence="7">
    <location>
        <begin position="59"/>
        <end position="125"/>
    </location>
</feature>
<keyword evidence="6" id="KW-0472">Membrane</keyword>
<keyword evidence="6" id="KW-0812">Transmembrane</keyword>
<dbReference type="InterPro" id="IPR035965">
    <property type="entry name" value="PAS-like_dom_sf"/>
</dbReference>
<keyword evidence="4" id="KW-0808">Transferase</keyword>
<dbReference type="EC" id="2.7.13.3" evidence="2"/>
<dbReference type="Gene3D" id="1.10.287.130">
    <property type="match status" value="1"/>
</dbReference>
<dbReference type="PANTHER" id="PTHR43304:SF1">
    <property type="entry name" value="PAC DOMAIN-CONTAINING PROTEIN"/>
    <property type="match status" value="1"/>
</dbReference>
<evidence type="ECO:0000256" key="6">
    <source>
        <dbReference type="SAM" id="Phobius"/>
    </source>
</evidence>
<dbReference type="CDD" id="cd00082">
    <property type="entry name" value="HisKA"/>
    <property type="match status" value="1"/>
</dbReference>
<sequence>MVGVICLLIIDSIRDLSAASTPEGGIGRYSLFKDLLFLSVAAIIVYFSVGFYKKIHFGTELNYQQLFNGSPLPMYVMTKDTLQFLAVNDAMVKLYGFTEAEFLRMTAFDIRPSEERGRVKAFLDEFGELTNDSGRWLHQKKNGDCFFVQITFHYIPLIEKGAYLVMITDIDKSINDEKKISDLLHLYETVNRATNDVIWDYNIVTDELTWMQGYFETYGYTKESSANSFWAMQKIHPDDRDYVQEEFKRVLDHKRKDWSAEYRYICADGTVKYIRDRGYVIFSPAGEPVRMIGALQDIDKQKKFEQQLLSQNEQLKEIAWIHSHQVRRPLSNILGLIALIKGSEVENEELRQLIDLLAVSSRELDDAVILINREAMEGTA</sequence>
<gene>
    <name evidence="9" type="ORF">SAMN06265348_1102</name>
</gene>
<name>A0A521F151_9SPHI</name>
<feature type="transmembrane region" description="Helical" evidence="6">
    <location>
        <begin position="34"/>
        <end position="52"/>
    </location>
</feature>
<reference evidence="9 10" key="1">
    <citation type="submission" date="2017-05" db="EMBL/GenBank/DDBJ databases">
        <authorList>
            <person name="Varghese N."/>
            <person name="Submissions S."/>
        </authorList>
    </citation>
    <scope>NUCLEOTIDE SEQUENCE [LARGE SCALE GENOMIC DNA]</scope>
    <source>
        <strain evidence="9 10">DSM 19036</strain>
    </source>
</reference>
<keyword evidence="3" id="KW-0597">Phosphoprotein</keyword>
<dbReference type="Proteomes" id="UP000320300">
    <property type="component" value="Unassembled WGS sequence"/>
</dbReference>
<dbReference type="AlphaFoldDB" id="A0A521F151"/>
<comment type="catalytic activity">
    <reaction evidence="1">
        <text>ATP + protein L-histidine = ADP + protein N-phospho-L-histidine.</text>
        <dbReference type="EC" id="2.7.13.3"/>
    </reaction>
</comment>
<protein>
    <recommendedName>
        <fullName evidence="2">histidine kinase</fullName>
        <ecNumber evidence="2">2.7.13.3</ecNumber>
    </recommendedName>
</protein>
<dbReference type="InterPro" id="IPR013655">
    <property type="entry name" value="PAS_fold_3"/>
</dbReference>
<evidence type="ECO:0000313" key="9">
    <source>
        <dbReference type="EMBL" id="SMO89932.1"/>
    </source>
</evidence>
<dbReference type="CDD" id="cd00130">
    <property type="entry name" value="PAS"/>
    <property type="match status" value="2"/>
</dbReference>
<evidence type="ECO:0000256" key="5">
    <source>
        <dbReference type="ARBA" id="ARBA00022777"/>
    </source>
</evidence>
<evidence type="ECO:0000256" key="2">
    <source>
        <dbReference type="ARBA" id="ARBA00012438"/>
    </source>
</evidence>
<dbReference type="InterPro" id="IPR001610">
    <property type="entry name" value="PAC"/>
</dbReference>
<evidence type="ECO:0000259" key="7">
    <source>
        <dbReference type="PROSITE" id="PS50112"/>
    </source>
</evidence>
<dbReference type="InterPro" id="IPR000700">
    <property type="entry name" value="PAS-assoc_C"/>
</dbReference>
<dbReference type="SUPFAM" id="SSF55785">
    <property type="entry name" value="PYP-like sensor domain (PAS domain)"/>
    <property type="match status" value="2"/>
</dbReference>
<dbReference type="PROSITE" id="PS50113">
    <property type="entry name" value="PAC"/>
    <property type="match status" value="1"/>
</dbReference>
<dbReference type="Gene3D" id="3.30.450.20">
    <property type="entry name" value="PAS domain"/>
    <property type="match status" value="2"/>
</dbReference>
<evidence type="ECO:0000313" key="10">
    <source>
        <dbReference type="Proteomes" id="UP000320300"/>
    </source>
</evidence>
<dbReference type="InterPro" id="IPR052162">
    <property type="entry name" value="Sensor_kinase/Photoreceptor"/>
</dbReference>
<evidence type="ECO:0000259" key="8">
    <source>
        <dbReference type="PROSITE" id="PS50113"/>
    </source>
</evidence>
<dbReference type="InterPro" id="IPR003661">
    <property type="entry name" value="HisK_dim/P_dom"/>
</dbReference>
<dbReference type="InterPro" id="IPR036097">
    <property type="entry name" value="HisK_dim/P_sf"/>
</dbReference>